<feature type="domain" description="NIPSNAP" evidence="1">
    <location>
        <begin position="133"/>
        <end position="237"/>
    </location>
</feature>
<accession>A0A5B9EGA6</accession>
<dbReference type="InterPro" id="IPR012577">
    <property type="entry name" value="NIPSNAP"/>
</dbReference>
<feature type="domain" description="NIPSNAP" evidence="1">
    <location>
        <begin position="13"/>
        <end position="91"/>
    </location>
</feature>
<dbReference type="Pfam" id="PF07978">
    <property type="entry name" value="NIPSNAP"/>
    <property type="match status" value="2"/>
</dbReference>
<evidence type="ECO:0000313" key="3">
    <source>
        <dbReference type="Proteomes" id="UP000321820"/>
    </source>
</evidence>
<reference evidence="2 3" key="1">
    <citation type="submission" date="2019-08" db="EMBL/GenBank/DDBJ databases">
        <title>Complete genome sequence of Terriglobus albidus strain ORNL.</title>
        <authorList>
            <person name="Podar M."/>
        </authorList>
    </citation>
    <scope>NUCLEOTIDE SEQUENCE [LARGE SCALE GENOMIC DNA]</scope>
    <source>
        <strain evidence="2 3">ORNL</strain>
    </source>
</reference>
<dbReference type="KEGG" id="talb:FTW19_08430"/>
<evidence type="ECO:0000259" key="1">
    <source>
        <dbReference type="Pfam" id="PF07978"/>
    </source>
</evidence>
<dbReference type="AlphaFoldDB" id="A0A5B9EGA6"/>
<name>A0A5B9EGA6_9BACT</name>
<dbReference type="EMBL" id="CP042806">
    <property type="protein sequence ID" value="QEE31253.1"/>
    <property type="molecule type" value="Genomic_DNA"/>
</dbReference>
<proteinExistence type="predicted"/>
<sequence>MQEKPSAPTQEFYELRKYTLRNGTGPKLTENFFAQAMIPSLNRMGISPVGAFKVDIGPETPTYYLLLPSNSAETLLTVNQRLTKDAEFLKAAAGFWDAPAATPAFIRVESSIFSAFTGWPKLTAPKPGKRIFQLRTYESSGYAAHLKKVEMFNNGEIEIFVRSGLAPVFFGSALTGPLLPNLTYMLTFPDLPTLSANWSKFASDPAWKELSHRPGNTDAEIVSNITNLYLSPLACSQI</sequence>
<gene>
    <name evidence="2" type="ORF">FTW19_08430</name>
</gene>
<organism evidence="2 3">
    <name type="scientific">Terriglobus albidus</name>
    <dbReference type="NCBI Taxonomy" id="1592106"/>
    <lineage>
        <taxon>Bacteria</taxon>
        <taxon>Pseudomonadati</taxon>
        <taxon>Acidobacteriota</taxon>
        <taxon>Terriglobia</taxon>
        <taxon>Terriglobales</taxon>
        <taxon>Acidobacteriaceae</taxon>
        <taxon>Terriglobus</taxon>
    </lineage>
</organism>
<evidence type="ECO:0000313" key="2">
    <source>
        <dbReference type="EMBL" id="QEE31253.1"/>
    </source>
</evidence>
<dbReference type="Proteomes" id="UP000321820">
    <property type="component" value="Chromosome"/>
</dbReference>
<dbReference type="Gene3D" id="3.30.70.100">
    <property type="match status" value="2"/>
</dbReference>
<dbReference type="OrthoDB" id="113248at2"/>
<dbReference type="InterPro" id="IPR011008">
    <property type="entry name" value="Dimeric_a/b-barrel"/>
</dbReference>
<dbReference type="SUPFAM" id="SSF54909">
    <property type="entry name" value="Dimeric alpha+beta barrel"/>
    <property type="match status" value="2"/>
</dbReference>
<keyword evidence="3" id="KW-1185">Reference proteome</keyword>
<protein>
    <submittedName>
        <fullName evidence="2">NIPSNAP family containing protein</fullName>
    </submittedName>
</protein>